<evidence type="ECO:0000313" key="3">
    <source>
        <dbReference type="Proteomes" id="UP000800039"/>
    </source>
</evidence>
<sequence>MKASMIIASTVALFFSGALAAPTVPAHLPSDYFTFSLINDQTGASEIRTVIRGESPVTLAELFKNTRLVQGGHVIATSAQALAPSGRAIKCVFTNLPAGKVFRLNDQEPFADLDGNDKAAVPTDVTDFTFECE</sequence>
<dbReference type="OrthoDB" id="3497702at2759"/>
<reference evidence="2" key="1">
    <citation type="submission" date="2020-01" db="EMBL/GenBank/DDBJ databases">
        <authorList>
            <consortium name="DOE Joint Genome Institute"/>
            <person name="Haridas S."/>
            <person name="Albert R."/>
            <person name="Binder M."/>
            <person name="Bloem J."/>
            <person name="Labutti K."/>
            <person name="Salamov A."/>
            <person name="Andreopoulos B."/>
            <person name="Baker S.E."/>
            <person name="Barry K."/>
            <person name="Bills G."/>
            <person name="Bluhm B.H."/>
            <person name="Cannon C."/>
            <person name="Castanera R."/>
            <person name="Culley D.E."/>
            <person name="Daum C."/>
            <person name="Ezra D."/>
            <person name="Gonzalez J.B."/>
            <person name="Henrissat B."/>
            <person name="Kuo A."/>
            <person name="Liang C."/>
            <person name="Lipzen A."/>
            <person name="Lutzoni F."/>
            <person name="Magnuson J."/>
            <person name="Mondo S."/>
            <person name="Nolan M."/>
            <person name="Ohm R."/>
            <person name="Pangilinan J."/>
            <person name="Park H.-J."/>
            <person name="Ramirez L."/>
            <person name="Alfaro M."/>
            <person name="Sun H."/>
            <person name="Tritt A."/>
            <person name="Yoshinaga Y."/>
            <person name="Zwiers L.-H."/>
            <person name="Turgeon B.G."/>
            <person name="Goodwin S.B."/>
            <person name="Spatafora J.W."/>
            <person name="Crous P.W."/>
            <person name="Grigoriev I.V."/>
        </authorList>
    </citation>
    <scope>NUCLEOTIDE SEQUENCE</scope>
    <source>
        <strain evidence="2">CBS 394.84</strain>
    </source>
</reference>
<dbReference type="AlphaFoldDB" id="A0A9P4LB00"/>
<evidence type="ECO:0000313" key="2">
    <source>
        <dbReference type="EMBL" id="KAF1849006.1"/>
    </source>
</evidence>
<protein>
    <recommendedName>
        <fullName evidence="4">Ubiquitin 3 binding protein But2 C-terminal domain-containing protein</fullName>
    </recommendedName>
</protein>
<keyword evidence="1" id="KW-0732">Signal</keyword>
<feature type="signal peptide" evidence="1">
    <location>
        <begin position="1"/>
        <end position="20"/>
    </location>
</feature>
<accession>A0A9P4LB00</accession>
<dbReference type="RefSeq" id="XP_040791569.1">
    <property type="nucleotide sequence ID" value="XM_040931750.1"/>
</dbReference>
<feature type="chain" id="PRO_5040487537" description="Ubiquitin 3 binding protein But2 C-terminal domain-containing protein" evidence="1">
    <location>
        <begin position="21"/>
        <end position="133"/>
    </location>
</feature>
<proteinExistence type="predicted"/>
<dbReference type="Proteomes" id="UP000800039">
    <property type="component" value="Unassembled WGS sequence"/>
</dbReference>
<comment type="caution">
    <text evidence="2">The sequence shown here is derived from an EMBL/GenBank/DDBJ whole genome shotgun (WGS) entry which is preliminary data.</text>
</comment>
<dbReference type="GeneID" id="63849002"/>
<organism evidence="2 3">
    <name type="scientific">Cucurbitaria berberidis CBS 394.84</name>
    <dbReference type="NCBI Taxonomy" id="1168544"/>
    <lineage>
        <taxon>Eukaryota</taxon>
        <taxon>Fungi</taxon>
        <taxon>Dikarya</taxon>
        <taxon>Ascomycota</taxon>
        <taxon>Pezizomycotina</taxon>
        <taxon>Dothideomycetes</taxon>
        <taxon>Pleosporomycetidae</taxon>
        <taxon>Pleosporales</taxon>
        <taxon>Pleosporineae</taxon>
        <taxon>Cucurbitariaceae</taxon>
        <taxon>Cucurbitaria</taxon>
    </lineage>
</organism>
<gene>
    <name evidence="2" type="ORF">K460DRAFT_353919</name>
</gene>
<dbReference type="EMBL" id="ML976615">
    <property type="protein sequence ID" value="KAF1849006.1"/>
    <property type="molecule type" value="Genomic_DNA"/>
</dbReference>
<keyword evidence="3" id="KW-1185">Reference proteome</keyword>
<name>A0A9P4LB00_9PLEO</name>
<evidence type="ECO:0008006" key="4">
    <source>
        <dbReference type="Google" id="ProtNLM"/>
    </source>
</evidence>
<evidence type="ECO:0000256" key="1">
    <source>
        <dbReference type="SAM" id="SignalP"/>
    </source>
</evidence>